<reference evidence="2 3" key="1">
    <citation type="submission" date="2018-11" db="EMBL/GenBank/DDBJ databases">
        <title>Novel bacteria species description.</title>
        <authorList>
            <person name="Han J.-H."/>
        </authorList>
    </citation>
    <scope>NUCLEOTIDE SEQUENCE [LARGE SCALE GENOMIC DNA]</scope>
    <source>
        <strain evidence="2 3">KCTC23259</strain>
    </source>
</reference>
<dbReference type="RefSeq" id="WP_255036224.1">
    <property type="nucleotide sequence ID" value="NZ_RJUF01000010.1"/>
</dbReference>
<keyword evidence="1" id="KW-0812">Transmembrane</keyword>
<proteinExistence type="predicted"/>
<dbReference type="EMBL" id="RJUF01000010">
    <property type="protein sequence ID" value="MCP9762456.1"/>
    <property type="molecule type" value="Genomic_DNA"/>
</dbReference>
<feature type="transmembrane region" description="Helical" evidence="1">
    <location>
        <begin position="6"/>
        <end position="26"/>
    </location>
</feature>
<protein>
    <recommendedName>
        <fullName evidence="4">DUF1648 domain-containing protein</fullName>
    </recommendedName>
</protein>
<keyword evidence="1" id="KW-1133">Transmembrane helix</keyword>
<evidence type="ECO:0000313" key="3">
    <source>
        <dbReference type="Proteomes" id="UP001204144"/>
    </source>
</evidence>
<feature type="transmembrane region" description="Helical" evidence="1">
    <location>
        <begin position="51"/>
        <end position="69"/>
    </location>
</feature>
<feature type="transmembrane region" description="Helical" evidence="1">
    <location>
        <begin position="101"/>
        <end position="123"/>
    </location>
</feature>
<sequence length="166" mass="19141">MTNIFFKFWRVASVVIVTAVILFCYANLPDSIAIGHDDQGYPNRFINKQQFFYWTVGVVFSINILMDLLKNLLLNINFKGLNSNSVWANQPTALKSLLTGWFSAFLAFLNTYLVFVILGLNNINSKKGQMLDFNYNWLLIFGVFVLMILLFFVPFRLLFSNPTPED</sequence>
<evidence type="ECO:0008006" key="4">
    <source>
        <dbReference type="Google" id="ProtNLM"/>
    </source>
</evidence>
<comment type="caution">
    <text evidence="2">The sequence shown here is derived from an EMBL/GenBank/DDBJ whole genome shotgun (WGS) entry which is preliminary data.</text>
</comment>
<keyword evidence="1" id="KW-0472">Membrane</keyword>
<dbReference type="AlphaFoldDB" id="A0AAE3KTQ6"/>
<evidence type="ECO:0000313" key="2">
    <source>
        <dbReference type="EMBL" id="MCP9762456.1"/>
    </source>
</evidence>
<keyword evidence="3" id="KW-1185">Reference proteome</keyword>
<name>A0AAE3KTQ6_9BACT</name>
<organism evidence="2 3">
    <name type="scientific">Lacihabitans soyangensis</name>
    <dbReference type="NCBI Taxonomy" id="869394"/>
    <lineage>
        <taxon>Bacteria</taxon>
        <taxon>Pseudomonadati</taxon>
        <taxon>Bacteroidota</taxon>
        <taxon>Cytophagia</taxon>
        <taxon>Cytophagales</taxon>
        <taxon>Leadbetterellaceae</taxon>
        <taxon>Lacihabitans</taxon>
    </lineage>
</organism>
<accession>A0AAE3KTQ6</accession>
<gene>
    <name evidence="2" type="ORF">EGI31_05780</name>
</gene>
<evidence type="ECO:0000256" key="1">
    <source>
        <dbReference type="SAM" id="Phobius"/>
    </source>
</evidence>
<dbReference type="Proteomes" id="UP001204144">
    <property type="component" value="Unassembled WGS sequence"/>
</dbReference>
<feature type="transmembrane region" description="Helical" evidence="1">
    <location>
        <begin position="135"/>
        <end position="159"/>
    </location>
</feature>